<dbReference type="PANTHER" id="PTHR21357:SF4">
    <property type="entry name" value="FAM172 FAMILY PROTEIN HOMOLOG CG10038"/>
    <property type="match status" value="1"/>
</dbReference>
<dbReference type="GO" id="GO:0005634">
    <property type="term" value="C:nucleus"/>
    <property type="evidence" value="ECO:0007669"/>
    <property type="project" value="TreeGrafter"/>
</dbReference>
<organism evidence="2 3">
    <name type="scientific">Manduca sexta</name>
    <name type="common">Tobacco hawkmoth</name>
    <name type="synonym">Tobacco hornworm</name>
    <dbReference type="NCBI Taxonomy" id="7130"/>
    <lineage>
        <taxon>Eukaryota</taxon>
        <taxon>Metazoa</taxon>
        <taxon>Ecdysozoa</taxon>
        <taxon>Arthropoda</taxon>
        <taxon>Hexapoda</taxon>
        <taxon>Insecta</taxon>
        <taxon>Pterygota</taxon>
        <taxon>Neoptera</taxon>
        <taxon>Endopterygota</taxon>
        <taxon>Lepidoptera</taxon>
        <taxon>Glossata</taxon>
        <taxon>Ditrysia</taxon>
        <taxon>Bombycoidea</taxon>
        <taxon>Sphingidae</taxon>
        <taxon>Sphinginae</taxon>
        <taxon>Sphingini</taxon>
        <taxon>Manduca</taxon>
    </lineage>
</organism>
<reference evidence="2" key="1">
    <citation type="journal article" date="2016" name="Insect Biochem. Mol. Biol.">
        <title>Multifaceted biological insights from a draft genome sequence of the tobacco hornworm moth, Manduca sexta.</title>
        <authorList>
            <person name="Kanost M.R."/>
            <person name="Arrese E.L."/>
            <person name="Cao X."/>
            <person name="Chen Y.R."/>
            <person name="Chellapilla S."/>
            <person name="Goldsmith M.R."/>
            <person name="Grosse-Wilde E."/>
            <person name="Heckel D.G."/>
            <person name="Herndon N."/>
            <person name="Jiang H."/>
            <person name="Papanicolaou A."/>
            <person name="Qu J."/>
            <person name="Soulages J.L."/>
            <person name="Vogel H."/>
            <person name="Walters J."/>
            <person name="Waterhouse R.M."/>
            <person name="Ahn S.J."/>
            <person name="Almeida F.C."/>
            <person name="An C."/>
            <person name="Aqrawi P."/>
            <person name="Bretschneider A."/>
            <person name="Bryant W.B."/>
            <person name="Bucks S."/>
            <person name="Chao H."/>
            <person name="Chevignon G."/>
            <person name="Christen J.M."/>
            <person name="Clarke D.F."/>
            <person name="Dittmer N.T."/>
            <person name="Ferguson L.C.F."/>
            <person name="Garavelou S."/>
            <person name="Gordon K.H.J."/>
            <person name="Gunaratna R.T."/>
            <person name="Han Y."/>
            <person name="Hauser F."/>
            <person name="He Y."/>
            <person name="Heidel-Fischer H."/>
            <person name="Hirsh A."/>
            <person name="Hu Y."/>
            <person name="Jiang H."/>
            <person name="Kalra D."/>
            <person name="Klinner C."/>
            <person name="Konig C."/>
            <person name="Kovar C."/>
            <person name="Kroll A.R."/>
            <person name="Kuwar S.S."/>
            <person name="Lee S.L."/>
            <person name="Lehman R."/>
            <person name="Li K."/>
            <person name="Li Z."/>
            <person name="Liang H."/>
            <person name="Lovelace S."/>
            <person name="Lu Z."/>
            <person name="Mansfield J.H."/>
            <person name="McCulloch K.J."/>
            <person name="Mathew T."/>
            <person name="Morton B."/>
            <person name="Muzny D.M."/>
            <person name="Neunemann D."/>
            <person name="Ongeri F."/>
            <person name="Pauchet Y."/>
            <person name="Pu L.L."/>
            <person name="Pyrousis I."/>
            <person name="Rao X.J."/>
            <person name="Redding A."/>
            <person name="Roesel C."/>
            <person name="Sanchez-Gracia A."/>
            <person name="Schaack S."/>
            <person name="Shukla A."/>
            <person name="Tetreau G."/>
            <person name="Wang Y."/>
            <person name="Xiong G.H."/>
            <person name="Traut W."/>
            <person name="Walsh T.K."/>
            <person name="Worley K.C."/>
            <person name="Wu D."/>
            <person name="Wu W."/>
            <person name="Wu Y.Q."/>
            <person name="Zhang X."/>
            <person name="Zou Z."/>
            <person name="Zucker H."/>
            <person name="Briscoe A.D."/>
            <person name="Burmester T."/>
            <person name="Clem R.J."/>
            <person name="Feyereisen R."/>
            <person name="Grimmelikhuijzen C.J.P."/>
            <person name="Hamodrakas S.J."/>
            <person name="Hansson B.S."/>
            <person name="Huguet E."/>
            <person name="Jermiin L.S."/>
            <person name="Lan Q."/>
            <person name="Lehman H.K."/>
            <person name="Lorenzen M."/>
            <person name="Merzendorfer H."/>
            <person name="Michalopoulos I."/>
            <person name="Morton D.B."/>
            <person name="Muthukrishnan S."/>
            <person name="Oakeshott J.G."/>
            <person name="Palmer W."/>
            <person name="Park Y."/>
            <person name="Passarelli A.L."/>
            <person name="Rozas J."/>
            <person name="Schwartz L.M."/>
            <person name="Smith W."/>
            <person name="Southgate A."/>
            <person name="Vilcinskas A."/>
            <person name="Vogt R."/>
            <person name="Wang P."/>
            <person name="Werren J."/>
            <person name="Yu X.Q."/>
            <person name="Zhou J.J."/>
            <person name="Brown S.J."/>
            <person name="Scherer S.E."/>
            <person name="Richards S."/>
            <person name="Blissard G.W."/>
        </authorList>
    </citation>
    <scope>NUCLEOTIDE SEQUENCE</scope>
</reference>
<accession>A0A922CM29</accession>
<keyword evidence="3" id="KW-1185">Reference proteome</keyword>
<proteinExistence type="predicted"/>
<dbReference type="Pfam" id="PF22749">
    <property type="entry name" value="Arb2"/>
    <property type="match status" value="2"/>
</dbReference>
<reference evidence="2" key="2">
    <citation type="submission" date="2020-12" db="EMBL/GenBank/DDBJ databases">
        <authorList>
            <person name="Kanost M."/>
        </authorList>
    </citation>
    <scope>NUCLEOTIDE SEQUENCE</scope>
</reference>
<dbReference type="Proteomes" id="UP000791440">
    <property type="component" value="Unassembled WGS sequence"/>
</dbReference>
<dbReference type="PANTHER" id="PTHR21357">
    <property type="entry name" value="FAM172 FAMILY PROTEIN HOMOLOG CG10038"/>
    <property type="match status" value="1"/>
</dbReference>
<gene>
    <name evidence="2" type="ORF">O3G_MSEX007436</name>
</gene>
<name>A0A922CM29_MANSE</name>
<comment type="caution">
    <text evidence="2">The sequence shown here is derived from an EMBL/GenBank/DDBJ whole genome shotgun (WGS) entry which is preliminary data.</text>
</comment>
<dbReference type="GO" id="GO:0035197">
    <property type="term" value="F:siRNA binding"/>
    <property type="evidence" value="ECO:0007669"/>
    <property type="project" value="TreeGrafter"/>
</dbReference>
<evidence type="ECO:0000259" key="1">
    <source>
        <dbReference type="Pfam" id="PF22749"/>
    </source>
</evidence>
<feature type="domain" description="Arb2" evidence="1">
    <location>
        <begin position="164"/>
        <end position="251"/>
    </location>
</feature>
<evidence type="ECO:0000313" key="2">
    <source>
        <dbReference type="EMBL" id="KAG6452030.1"/>
    </source>
</evidence>
<dbReference type="InterPro" id="IPR053858">
    <property type="entry name" value="Arb2_dom"/>
</dbReference>
<dbReference type="AlphaFoldDB" id="A0A922CM29"/>
<dbReference type="EMBL" id="JH668417">
    <property type="protein sequence ID" value="KAG6452030.1"/>
    <property type="molecule type" value="Genomic_DNA"/>
</dbReference>
<sequence length="296" mass="33142">MRMLDSSNLNTYTNSANQLSIIWSNGQLRRIGANGKPTDEPFQFIISGDHQQCQAHYEELGMAVTYYIYHLLETELKLQKLLVPKNCVDGTFIFVSKEYDKKDVLMVLIHGSGVVRAGQWARSVIINESLDAGSQIPYIKKAIAKGYGVMVLNTNDNYTMDGAPIPDSSNAEEHALCVWRTYISQTMALSIVIVAHSYGGVVAVNLANEMRDDFEMRVKAVALTDSVHTYANKPITPCMKQISRNWISSQKALDVPMKTPDFEITRVSAGVERHERTSGACIESVFKFIDQKLHED</sequence>
<dbReference type="InterPro" id="IPR048263">
    <property type="entry name" value="Arb2"/>
</dbReference>
<evidence type="ECO:0000313" key="3">
    <source>
        <dbReference type="Proteomes" id="UP000791440"/>
    </source>
</evidence>
<protein>
    <recommendedName>
        <fullName evidence="1">Arb2 domain-containing protein</fullName>
    </recommendedName>
</protein>
<feature type="domain" description="Arb2" evidence="1">
    <location>
        <begin position="23"/>
        <end position="159"/>
    </location>
</feature>
<dbReference type="GO" id="GO:0031048">
    <property type="term" value="P:regulatory ncRNA-mediated heterochromatin formation"/>
    <property type="evidence" value="ECO:0007669"/>
    <property type="project" value="TreeGrafter"/>
</dbReference>